<evidence type="ECO:0000256" key="3">
    <source>
        <dbReference type="ARBA" id="ARBA00023027"/>
    </source>
</evidence>
<organism evidence="5 6">
    <name type="scientific">Streptosporangium amethystogenes subsp. fukuiense</name>
    <dbReference type="NCBI Taxonomy" id="698418"/>
    <lineage>
        <taxon>Bacteria</taxon>
        <taxon>Bacillati</taxon>
        <taxon>Actinomycetota</taxon>
        <taxon>Actinomycetes</taxon>
        <taxon>Streptosporangiales</taxon>
        <taxon>Streptosporangiaceae</taxon>
        <taxon>Streptosporangium</taxon>
    </lineage>
</organism>
<dbReference type="CDD" id="cd07093">
    <property type="entry name" value="ALDH_F8_HMSADH"/>
    <property type="match status" value="1"/>
</dbReference>
<dbReference type="PANTHER" id="PTHR43720">
    <property type="entry name" value="2-AMINOMUCONIC SEMIALDEHYDE DEHYDROGENASE"/>
    <property type="match status" value="1"/>
</dbReference>
<dbReference type="InterPro" id="IPR016163">
    <property type="entry name" value="Ald_DH_C"/>
</dbReference>
<reference evidence="6" key="1">
    <citation type="journal article" date="2019" name="Int. J. Syst. Evol. Microbiol.">
        <title>The Global Catalogue of Microorganisms (GCM) 10K type strain sequencing project: providing services to taxonomists for standard genome sequencing and annotation.</title>
        <authorList>
            <consortium name="The Broad Institute Genomics Platform"/>
            <consortium name="The Broad Institute Genome Sequencing Center for Infectious Disease"/>
            <person name="Wu L."/>
            <person name="Ma J."/>
        </authorList>
    </citation>
    <scope>NUCLEOTIDE SEQUENCE [LARGE SCALE GENOMIC DNA]</scope>
    <source>
        <strain evidence="6">JCM 10083</strain>
    </source>
</reference>
<dbReference type="PANTHER" id="PTHR43720:SF2">
    <property type="entry name" value="2-AMINOMUCONIC SEMIALDEHYDE DEHYDROGENASE"/>
    <property type="match status" value="1"/>
</dbReference>
<keyword evidence="6" id="KW-1185">Reference proteome</keyword>
<dbReference type="Proteomes" id="UP001596514">
    <property type="component" value="Unassembled WGS sequence"/>
</dbReference>
<evidence type="ECO:0000313" key="6">
    <source>
        <dbReference type="Proteomes" id="UP001596514"/>
    </source>
</evidence>
<evidence type="ECO:0000256" key="2">
    <source>
        <dbReference type="ARBA" id="ARBA00023002"/>
    </source>
</evidence>
<dbReference type="SUPFAM" id="SSF53720">
    <property type="entry name" value="ALDH-like"/>
    <property type="match status" value="1"/>
</dbReference>
<gene>
    <name evidence="5" type="ORF">ACFQVD_10100</name>
</gene>
<dbReference type="RefSeq" id="WP_343969650.1">
    <property type="nucleotide sequence ID" value="NZ_BAAAGK010000079.1"/>
</dbReference>
<keyword evidence="3" id="KW-0520">NAD</keyword>
<dbReference type="InterPro" id="IPR016160">
    <property type="entry name" value="Ald_DH_CS_CYS"/>
</dbReference>
<comment type="similarity">
    <text evidence="1">Belongs to the aldehyde dehydrogenase family.</text>
</comment>
<dbReference type="Gene3D" id="3.40.309.10">
    <property type="entry name" value="Aldehyde Dehydrogenase, Chain A, domain 2"/>
    <property type="match status" value="1"/>
</dbReference>
<protein>
    <submittedName>
        <fullName evidence="5">Aldehyde dehydrogenase</fullName>
    </submittedName>
</protein>
<dbReference type="Pfam" id="PF00171">
    <property type="entry name" value="Aldedh"/>
    <property type="match status" value="1"/>
</dbReference>
<proteinExistence type="inferred from homology"/>
<feature type="domain" description="Aldehyde dehydrogenase" evidence="4">
    <location>
        <begin position="17"/>
        <end position="474"/>
    </location>
</feature>
<dbReference type="InterPro" id="IPR016161">
    <property type="entry name" value="Ald_DH/histidinol_DH"/>
</dbReference>
<dbReference type="InterPro" id="IPR015590">
    <property type="entry name" value="Aldehyde_DH_dom"/>
</dbReference>
<dbReference type="PROSITE" id="PS00070">
    <property type="entry name" value="ALDEHYDE_DEHYDR_CYS"/>
    <property type="match status" value="1"/>
</dbReference>
<keyword evidence="2" id="KW-0560">Oxidoreductase</keyword>
<evidence type="ECO:0000313" key="5">
    <source>
        <dbReference type="EMBL" id="MFC7600448.1"/>
    </source>
</evidence>
<dbReference type="Gene3D" id="3.40.605.10">
    <property type="entry name" value="Aldehyde Dehydrogenase, Chain A, domain 1"/>
    <property type="match status" value="1"/>
</dbReference>
<comment type="caution">
    <text evidence="5">The sequence shown here is derived from an EMBL/GenBank/DDBJ whole genome shotgun (WGS) entry which is preliminary data.</text>
</comment>
<sequence>MTDLEFFGHVIDGAEVKSSGGETFTSVDPYTREPWAEVALGGAAEVERAVAAARRAFDKGPWPRMGRAERGRLLHRLADLILEHADELGLADTRDMGKPITQSRGNDVPRAADNFRFFADHARLTTAETLPMDSGHHAYTRYEPVGVAAAVAPWNFPLMLETWKIAPALAWGNTVVLKPAEDTPASATILARLALEAGLPPGVLNVVHGYGPDSAGQALTEHPGIDRITFTGESATGRVISAAAAGHLVPVSLELGGKGGNAVFADADLDNAVSWSIKAIFTNAGQVCLAGSRLYVQRPVFDEFIARFTAAAEAMRLGDPKLDSTQLGPLASKTHYRKVRGYVETVAEEGGSVRSGGLGDGWFVRPTVITGMPATGRHQREEIFGPVVTVTPFDTEDEVVALMNDTRYGLNAMLFTENLSRAHRVSARLRAGTVWVNCFFVRDLRAPFGGAGDSGVGREGGTFSREFFTEPKAVVMQID</sequence>
<name>A0ABW2SWK4_9ACTN</name>
<dbReference type="InterPro" id="IPR016162">
    <property type="entry name" value="Ald_DH_N"/>
</dbReference>
<accession>A0ABW2SWK4</accession>
<dbReference type="EMBL" id="JBHTEE010000001">
    <property type="protein sequence ID" value="MFC7600448.1"/>
    <property type="molecule type" value="Genomic_DNA"/>
</dbReference>
<evidence type="ECO:0000256" key="1">
    <source>
        <dbReference type="ARBA" id="ARBA00009986"/>
    </source>
</evidence>
<evidence type="ECO:0000259" key="4">
    <source>
        <dbReference type="Pfam" id="PF00171"/>
    </source>
</evidence>